<feature type="compositionally biased region" description="Acidic residues" evidence="1">
    <location>
        <begin position="1"/>
        <end position="18"/>
    </location>
</feature>
<keyword evidence="4" id="KW-1185">Reference proteome</keyword>
<comment type="caution">
    <text evidence="3">The sequence shown here is derived from an EMBL/GenBank/DDBJ whole genome shotgun (WGS) entry which is preliminary data.</text>
</comment>
<dbReference type="AlphaFoldDB" id="A0A6B0TAU7"/>
<reference evidence="3 4" key="1">
    <citation type="submission" date="2019-12" db="EMBL/GenBank/DDBJ databases">
        <title>Isolation and characterization of three novel carbon monoxide-oxidizing members of Halobacteria from salione crusts and soils.</title>
        <authorList>
            <person name="Myers M.R."/>
            <person name="King G.M."/>
        </authorList>
    </citation>
    <scope>NUCLEOTIDE SEQUENCE [LARGE SCALE GENOMIC DNA]</scope>
    <source>
        <strain evidence="3 4">WSH3</strain>
    </source>
</reference>
<sequence>MTELTSDDDGEVEGDNADDERMLFGEKREETTLLAGSGLGITRIDVAAAQVGQFSLLDRATVRGLASDGRDVVVATDQHVAVRTDDGLHPLGFGPAEAVGLDDSWIYAADGERVARLDRSAGLDATAGDWETVGSVDHPRRFAGDLLAGDRLVRVGDTLDAQGLSAVRDLSADGALAATADGVYERRGGEWVEVLAGDATAVVADGDRAHAVVDGRLLERDGAEWSELTLPGGETPHLLAYTQTLAVIDTAGTVHVAADPDVTHDGHGGWRSQAIGLPDVTALIAVR</sequence>
<feature type="region of interest" description="Disordered" evidence="1">
    <location>
        <begin position="1"/>
        <end position="23"/>
    </location>
</feature>
<dbReference type="Pfam" id="PF23366">
    <property type="entry name" value="Beta-prop_HVO_0234"/>
    <property type="match status" value="1"/>
</dbReference>
<protein>
    <recommendedName>
        <fullName evidence="2">HVO-0234-like beta-propeller domain-containing protein</fullName>
    </recommendedName>
</protein>
<evidence type="ECO:0000313" key="4">
    <source>
        <dbReference type="Proteomes" id="UP000466535"/>
    </source>
</evidence>
<dbReference type="EMBL" id="WUUT01000001">
    <property type="protein sequence ID" value="MXR50299.1"/>
    <property type="molecule type" value="Genomic_DNA"/>
</dbReference>
<dbReference type="Proteomes" id="UP000466535">
    <property type="component" value="Unassembled WGS sequence"/>
</dbReference>
<feature type="domain" description="HVO-0234-like beta-propeller" evidence="2">
    <location>
        <begin position="19"/>
        <end position="284"/>
    </location>
</feature>
<name>A0A6B0TAU7_9EURY</name>
<dbReference type="InterPro" id="IPR056505">
    <property type="entry name" value="Beta-prop_HVO_0234"/>
</dbReference>
<accession>A0A6B0TAU7</accession>
<organism evidence="3 4">
    <name type="scientific">Halovenus carboxidivorans</name>
    <dbReference type="NCBI Taxonomy" id="2692199"/>
    <lineage>
        <taxon>Archaea</taxon>
        <taxon>Methanobacteriati</taxon>
        <taxon>Methanobacteriota</taxon>
        <taxon>Stenosarchaea group</taxon>
        <taxon>Halobacteria</taxon>
        <taxon>Halobacteriales</taxon>
        <taxon>Haloarculaceae</taxon>
        <taxon>Halovenus</taxon>
    </lineage>
</organism>
<evidence type="ECO:0000259" key="2">
    <source>
        <dbReference type="Pfam" id="PF23366"/>
    </source>
</evidence>
<evidence type="ECO:0000256" key="1">
    <source>
        <dbReference type="SAM" id="MobiDB-lite"/>
    </source>
</evidence>
<proteinExistence type="predicted"/>
<dbReference type="OrthoDB" id="213812at2157"/>
<dbReference type="RefSeq" id="WP_159762445.1">
    <property type="nucleotide sequence ID" value="NZ_WUUT01000001.1"/>
</dbReference>
<evidence type="ECO:0000313" key="3">
    <source>
        <dbReference type="EMBL" id="MXR50299.1"/>
    </source>
</evidence>
<gene>
    <name evidence="3" type="ORF">GRX03_01570</name>
</gene>